<keyword evidence="3" id="KW-1185">Reference proteome</keyword>
<evidence type="ECO:0000313" key="2">
    <source>
        <dbReference type="EMBL" id="RNE96281.1"/>
    </source>
</evidence>
<feature type="region of interest" description="Disordered" evidence="1">
    <location>
        <begin position="138"/>
        <end position="159"/>
    </location>
</feature>
<dbReference type="EMBL" id="MKGL01000715">
    <property type="protein sequence ID" value="RNE96281.1"/>
    <property type="molecule type" value="Genomic_DNA"/>
</dbReference>
<feature type="compositionally biased region" description="Basic residues" evidence="1">
    <location>
        <begin position="88"/>
        <end position="97"/>
    </location>
</feature>
<accession>A0A422MSV3</accession>
<organism evidence="2 3">
    <name type="scientific">Trypanosoma rangeli</name>
    <dbReference type="NCBI Taxonomy" id="5698"/>
    <lineage>
        <taxon>Eukaryota</taxon>
        <taxon>Discoba</taxon>
        <taxon>Euglenozoa</taxon>
        <taxon>Kinetoplastea</taxon>
        <taxon>Metakinetoplastina</taxon>
        <taxon>Trypanosomatida</taxon>
        <taxon>Trypanosomatidae</taxon>
        <taxon>Trypanosoma</taxon>
        <taxon>Herpetosoma</taxon>
    </lineage>
</organism>
<comment type="caution">
    <text evidence="2">The sequence shown here is derived from an EMBL/GenBank/DDBJ whole genome shotgun (WGS) entry which is preliminary data.</text>
</comment>
<dbReference type="RefSeq" id="XP_029233611.1">
    <property type="nucleotide sequence ID" value="XM_029386533.1"/>
</dbReference>
<protein>
    <submittedName>
        <fullName evidence="2">Uncharacterized protein</fullName>
    </submittedName>
</protein>
<feature type="region of interest" description="Disordered" evidence="1">
    <location>
        <begin position="86"/>
        <end position="117"/>
    </location>
</feature>
<dbReference type="GeneID" id="40333808"/>
<dbReference type="AlphaFoldDB" id="A0A422MSV3"/>
<reference evidence="2 3" key="1">
    <citation type="journal article" date="2018" name="BMC Genomics">
        <title>Genomic comparison of Trypanosoma conorhini and Trypanosoma rangeli to Trypanosoma cruzi strains of high and low virulence.</title>
        <authorList>
            <person name="Bradwell K.R."/>
            <person name="Koparde V.N."/>
            <person name="Matveyev A.V."/>
            <person name="Serrano M.G."/>
            <person name="Alves J.M."/>
            <person name="Parikh H."/>
            <person name="Huang B."/>
            <person name="Lee V."/>
            <person name="Espinosa-Alvarez O."/>
            <person name="Ortiz P.A."/>
            <person name="Costa-Martins A.G."/>
            <person name="Teixeira M.M."/>
            <person name="Buck G.A."/>
        </authorList>
    </citation>
    <scope>NUCLEOTIDE SEQUENCE [LARGE SCALE GENOMIC DNA]</scope>
    <source>
        <strain evidence="2 3">AM80</strain>
    </source>
</reference>
<proteinExistence type="predicted"/>
<name>A0A422MSV3_TRYRA</name>
<feature type="compositionally biased region" description="Basic and acidic residues" evidence="1">
    <location>
        <begin position="148"/>
        <end position="159"/>
    </location>
</feature>
<dbReference type="Proteomes" id="UP000283634">
    <property type="component" value="Unassembled WGS sequence"/>
</dbReference>
<gene>
    <name evidence="2" type="ORF">TraAM80_09875</name>
</gene>
<sequence length="159" mass="17413">MAPTQFPLEGSGPPQASEKGFPPEPPIPIAHCPCSKGICILSFGGGRRKADARPTRKMLAGWWRLLRQGAVRFLKLRCRSFLSELGRGQRKHEKKRGGREVIGGCAGGKKNTHRRARRTVGEVGLARGWRAHRPFLSPCFTPASAPESQRDAAPKPQAD</sequence>
<evidence type="ECO:0000313" key="3">
    <source>
        <dbReference type="Proteomes" id="UP000283634"/>
    </source>
</evidence>
<feature type="region of interest" description="Disordered" evidence="1">
    <location>
        <begin position="1"/>
        <end position="24"/>
    </location>
</feature>
<evidence type="ECO:0000256" key="1">
    <source>
        <dbReference type="SAM" id="MobiDB-lite"/>
    </source>
</evidence>